<keyword evidence="2" id="KW-1185">Reference proteome</keyword>
<evidence type="ECO:0000313" key="2">
    <source>
        <dbReference type="Proteomes" id="UP000268093"/>
    </source>
</evidence>
<comment type="caution">
    <text evidence="1">The sequence shown here is derived from an EMBL/GenBank/DDBJ whole genome shotgun (WGS) entry which is preliminary data.</text>
</comment>
<reference evidence="1 2" key="1">
    <citation type="journal article" date="2018" name="New Phytol.">
        <title>Phylogenomics of Endogonaceae and evolution of mycorrhizas within Mucoromycota.</title>
        <authorList>
            <person name="Chang Y."/>
            <person name="Desiro A."/>
            <person name="Na H."/>
            <person name="Sandor L."/>
            <person name="Lipzen A."/>
            <person name="Clum A."/>
            <person name="Barry K."/>
            <person name="Grigoriev I.V."/>
            <person name="Martin F.M."/>
            <person name="Stajich J.E."/>
            <person name="Smith M.E."/>
            <person name="Bonito G."/>
            <person name="Spatafora J.W."/>
        </authorList>
    </citation>
    <scope>NUCLEOTIDE SEQUENCE [LARGE SCALE GENOMIC DNA]</scope>
    <source>
        <strain evidence="1 2">GMNB39</strain>
    </source>
</reference>
<evidence type="ECO:0000313" key="1">
    <source>
        <dbReference type="EMBL" id="RUP43601.1"/>
    </source>
</evidence>
<organism evidence="1 2">
    <name type="scientific">Jimgerdemannia flammicorona</name>
    <dbReference type="NCBI Taxonomy" id="994334"/>
    <lineage>
        <taxon>Eukaryota</taxon>
        <taxon>Fungi</taxon>
        <taxon>Fungi incertae sedis</taxon>
        <taxon>Mucoromycota</taxon>
        <taxon>Mucoromycotina</taxon>
        <taxon>Endogonomycetes</taxon>
        <taxon>Endogonales</taxon>
        <taxon>Endogonaceae</taxon>
        <taxon>Jimgerdemannia</taxon>
    </lineage>
</organism>
<dbReference type="Proteomes" id="UP000268093">
    <property type="component" value="Unassembled WGS sequence"/>
</dbReference>
<gene>
    <name evidence="1" type="ORF">BC936DRAFT_136956</name>
</gene>
<accession>A0A433CYF8</accession>
<dbReference type="EMBL" id="RBNI01010612">
    <property type="protein sequence ID" value="RUP43601.1"/>
    <property type="molecule type" value="Genomic_DNA"/>
</dbReference>
<dbReference type="OrthoDB" id="10063670at2759"/>
<dbReference type="PANTHER" id="PTHR37475">
    <property type="entry name" value="ZYGOTE-SPECIFIC CLASS V COPY B GENE PROTEIN"/>
    <property type="match status" value="1"/>
</dbReference>
<proteinExistence type="predicted"/>
<name>A0A433CYF8_9FUNG</name>
<sequence>MKTPIFATLMTLVIMASLLNGADGSILLYGLCQTACNAAWVSCYAAAGLVAGAATGGLGIPAAAIACNIGQGVCMASCAASFLVPFP</sequence>
<protein>
    <submittedName>
        <fullName evidence="1">Cysteine-rich protein</fullName>
    </submittedName>
</protein>
<dbReference type="PANTHER" id="PTHR37475:SF1">
    <property type="entry name" value="ZYGOTE-SPECIFIC PROTEIN"/>
    <property type="match status" value="1"/>
</dbReference>